<evidence type="ECO:0000313" key="2">
    <source>
        <dbReference type="Proteomes" id="UP001162780"/>
    </source>
</evidence>
<evidence type="ECO:0000313" key="1">
    <source>
        <dbReference type="EMBL" id="WAR44824.1"/>
    </source>
</evidence>
<sequence>MILVLTSCAGLHQDQVRFDRLTDCPQQTAADLMAQAHEIGSSSENLVLECALTVLRDTADAAAIRSALGGRIALLLAEREVNPEKREKLAAEGVRFAEAALAHGGNEDGAVHYYLAANLGLAVREHLTLAVENLDRLENGMKRALALSPAIDHGGPLRLLGALYLQAPPWPQGIGDLDKALELLKKAVADYPEHPINRLFYAQALWHDGSDASMDQARAEFAMGKKLLAEGQWGYSKAAWEKEFAAFAQEFMETD</sequence>
<gene>
    <name evidence="1" type="ORF">NM686_021195</name>
</gene>
<accession>A0ABY7GIQ4</accession>
<keyword evidence="2" id="KW-1185">Reference proteome</keyword>
<dbReference type="InterPro" id="IPR038537">
    <property type="entry name" value="TatT_sf"/>
</dbReference>
<protein>
    <recommendedName>
        <fullName evidence="3">Tetratricopeptide repeat protein</fullName>
    </recommendedName>
</protein>
<dbReference type="Proteomes" id="UP001162780">
    <property type="component" value="Chromosome"/>
</dbReference>
<dbReference type="EMBL" id="CP113517">
    <property type="protein sequence ID" value="WAR44824.1"/>
    <property type="molecule type" value="Genomic_DNA"/>
</dbReference>
<organism evidence="1 2">
    <name type="scientific">Methylomonas rapida</name>
    <dbReference type="NCBI Taxonomy" id="2963939"/>
    <lineage>
        <taxon>Bacteria</taxon>
        <taxon>Pseudomonadati</taxon>
        <taxon>Pseudomonadota</taxon>
        <taxon>Gammaproteobacteria</taxon>
        <taxon>Methylococcales</taxon>
        <taxon>Methylococcaceae</taxon>
        <taxon>Methylomonas</taxon>
    </lineage>
</organism>
<dbReference type="Gene3D" id="1.25.40.920">
    <property type="entry name" value="TRAP transporter T-component"/>
    <property type="match status" value="1"/>
</dbReference>
<dbReference type="NCBIfam" id="NF045602">
    <property type="entry name" value="BstC"/>
    <property type="match status" value="1"/>
</dbReference>
<reference evidence="1" key="1">
    <citation type="submission" date="2022-11" db="EMBL/GenBank/DDBJ databases">
        <title>Methylomonas rapida sp. nov., Carotenoid-Producing Obligate Methanotrophs with High Growth Characteristics and Biotechnological Potential.</title>
        <authorList>
            <person name="Tikhonova E.N."/>
            <person name="Suleimanov R.Z."/>
            <person name="Miroshnikov K."/>
            <person name="Oshkin I.Y."/>
            <person name="Belova S.E."/>
            <person name="Danilova O.V."/>
            <person name="Ashikhmin A."/>
            <person name="Konopkin A."/>
            <person name="But S.Y."/>
            <person name="Khmelenina V.N."/>
            <person name="Kuznetsov N."/>
            <person name="Pimenov N.V."/>
            <person name="Dedysh S.N."/>
        </authorList>
    </citation>
    <scope>NUCLEOTIDE SEQUENCE</scope>
    <source>
        <strain evidence="1">MP1</strain>
    </source>
</reference>
<dbReference type="RefSeq" id="WP_255189794.1">
    <property type="nucleotide sequence ID" value="NZ_CP113517.1"/>
</dbReference>
<dbReference type="InterPro" id="IPR054675">
    <property type="entry name" value="BstC"/>
</dbReference>
<evidence type="ECO:0008006" key="3">
    <source>
        <dbReference type="Google" id="ProtNLM"/>
    </source>
</evidence>
<name>A0ABY7GIQ4_9GAMM</name>
<proteinExistence type="predicted"/>